<keyword evidence="6" id="KW-0235">DNA replication</keyword>
<evidence type="ECO:0000256" key="2">
    <source>
        <dbReference type="ARBA" id="ARBA00004147"/>
    </source>
</evidence>
<evidence type="ECO:0000256" key="14">
    <source>
        <dbReference type="ARBA" id="ARBA00023124"/>
    </source>
</evidence>
<organism evidence="17 18">
    <name type="scientific">Lake Sarah-associated circular virus-11</name>
    <dbReference type="NCBI Taxonomy" id="1685737"/>
    <lineage>
        <taxon>Viruses</taxon>
        <taxon>Monodnaviria</taxon>
        <taxon>Shotokuvirae</taxon>
        <taxon>Cressdnaviricota</taxon>
        <taxon>Arfiviricetes</taxon>
        <taxon>Mulpavirales</taxon>
        <taxon>Anicreviridae</taxon>
        <taxon>Patavirus</taxon>
        <taxon>Patavirus kakahis</taxon>
    </lineage>
</organism>
<evidence type="ECO:0000256" key="10">
    <source>
        <dbReference type="ARBA" id="ARBA00022759"/>
    </source>
</evidence>
<comment type="subcellular location">
    <subcellularLocation>
        <location evidence="2">Host nucleus</location>
    </subcellularLocation>
</comment>
<dbReference type="RefSeq" id="YP_009237559.1">
    <property type="nucleotide sequence ID" value="NC_029612.1"/>
</dbReference>
<keyword evidence="5" id="KW-0548">Nucleotidyltransferase</keyword>
<sequence>MAPRGNAAKRWTFTINNWTLADYDKVLEFTTKFEPVFLICGKERGELLTDHLQGFVHLKSKQRLTFLKANLSERAHFECAKGSDEDNRDYCSKEDTEPFIFGTPVKSCSEKGGGRITAQQVIGAAIALATEREPFLVIKKNEEFAVPVLRHYASFEKLAASVRRLNALEQLQSEYKEVRLKVWQQAIINTIQERPHPRTIHWYWEATGGTGKTWMSKYLVACHSAFRAENGKSNDIKYAYAGEKVVIFDFTRSQTEHINYEIIESIKNGCYFNCKYESGMRIFPTPHVFCFSNSPPDLSKMSADRWHISQIRGLLLSWSVPLPIPGTRTVDESSVCETSSEEGGEESFNLFEYLDATKT</sequence>
<dbReference type="InterPro" id="IPR049912">
    <property type="entry name" value="CRESS_DNA_REP"/>
</dbReference>
<dbReference type="GO" id="GO:0000166">
    <property type="term" value="F:nucleotide binding"/>
    <property type="evidence" value="ECO:0007669"/>
    <property type="project" value="UniProtKB-KW"/>
</dbReference>
<dbReference type="Proteomes" id="UP000204157">
    <property type="component" value="Segment"/>
</dbReference>
<evidence type="ECO:0000256" key="1">
    <source>
        <dbReference type="ARBA" id="ARBA00001946"/>
    </source>
</evidence>
<evidence type="ECO:0000313" key="17">
    <source>
        <dbReference type="EMBL" id="ALE29608.1"/>
    </source>
</evidence>
<evidence type="ECO:0000256" key="12">
    <source>
        <dbReference type="ARBA" id="ARBA00022806"/>
    </source>
</evidence>
<name>A0A126G9K5_9VIRU</name>
<evidence type="ECO:0000256" key="8">
    <source>
        <dbReference type="ARBA" id="ARBA00022723"/>
    </source>
</evidence>
<dbReference type="GeneID" id="26974230"/>
<keyword evidence="7" id="KW-0540">Nuclease</keyword>
<reference evidence="17 18" key="1">
    <citation type="journal article" date="2016" name="Infect. Genet. Evol.">
        <title>Diverse circular replication-associated protein encoding viruses circulating in invertebrates within a lake ecosystem.</title>
        <authorList>
            <person name="Dayaram A."/>
            <person name="Galatowitsch M.L."/>
            <person name="Arguello-Astorga G.R."/>
            <person name="van Bysterveldt K."/>
            <person name="Kraberger S."/>
            <person name="Stainton D."/>
            <person name="Harding J.S."/>
            <person name="Roumagnac P."/>
            <person name="Martin D.P."/>
            <person name="Lefeuvre P."/>
            <person name="Varsani A."/>
        </authorList>
    </citation>
    <scope>NUCLEOTIDE SEQUENCE [LARGE SCALE GENOMIC DNA]</scope>
    <source>
        <strain evidence="17">LSaCV-11-LSMU-2013</strain>
    </source>
</reference>
<dbReference type="GO" id="GO:0016787">
    <property type="term" value="F:hydrolase activity"/>
    <property type="evidence" value="ECO:0007669"/>
    <property type="project" value="UniProtKB-KW"/>
</dbReference>
<keyword evidence="11" id="KW-0378">Hydrolase</keyword>
<keyword evidence="8" id="KW-0479">Metal-binding</keyword>
<keyword evidence="4" id="KW-0808">Transferase</keyword>
<accession>A0A126G9K5</accession>
<dbReference type="PROSITE" id="PS52020">
    <property type="entry name" value="CRESS_DNA_REP"/>
    <property type="match status" value="1"/>
</dbReference>
<keyword evidence="9" id="KW-0547">Nucleotide-binding</keyword>
<dbReference type="GO" id="GO:0046872">
    <property type="term" value="F:metal ion binding"/>
    <property type="evidence" value="ECO:0007669"/>
    <property type="project" value="UniProtKB-KW"/>
</dbReference>
<dbReference type="GO" id="GO:0004519">
    <property type="term" value="F:endonuclease activity"/>
    <property type="evidence" value="ECO:0007669"/>
    <property type="project" value="UniProtKB-KW"/>
</dbReference>
<evidence type="ECO:0000313" key="18">
    <source>
        <dbReference type="Proteomes" id="UP000204157"/>
    </source>
</evidence>
<keyword evidence="14" id="KW-0190">Covalent protein-DNA linkage</keyword>
<keyword evidence="10" id="KW-0255">Endonuclease</keyword>
<evidence type="ECO:0000256" key="5">
    <source>
        <dbReference type="ARBA" id="ARBA00022695"/>
    </source>
</evidence>
<evidence type="ECO:0000256" key="6">
    <source>
        <dbReference type="ARBA" id="ARBA00022705"/>
    </source>
</evidence>
<proteinExistence type="predicted"/>
<keyword evidence="13" id="KW-0067">ATP-binding</keyword>
<dbReference type="GO" id="GO:0042025">
    <property type="term" value="C:host cell nucleus"/>
    <property type="evidence" value="ECO:0007669"/>
    <property type="project" value="UniProtKB-SubCell"/>
</dbReference>
<evidence type="ECO:0000256" key="9">
    <source>
        <dbReference type="ARBA" id="ARBA00022741"/>
    </source>
</evidence>
<keyword evidence="15" id="KW-0238">DNA-binding</keyword>
<evidence type="ECO:0000256" key="13">
    <source>
        <dbReference type="ARBA" id="ARBA00022840"/>
    </source>
</evidence>
<dbReference type="GO" id="GO:0016779">
    <property type="term" value="F:nucleotidyltransferase activity"/>
    <property type="evidence" value="ECO:0007669"/>
    <property type="project" value="UniProtKB-KW"/>
</dbReference>
<keyword evidence="12" id="KW-0347">Helicase</keyword>
<evidence type="ECO:0000259" key="16">
    <source>
        <dbReference type="PROSITE" id="PS52020"/>
    </source>
</evidence>
<evidence type="ECO:0000256" key="3">
    <source>
        <dbReference type="ARBA" id="ARBA00022562"/>
    </source>
</evidence>
<keyword evidence="3" id="KW-1048">Host nucleus</keyword>
<dbReference type="KEGG" id="vg:26974230"/>
<protein>
    <submittedName>
        <fullName evidence="17">Replication associated protein</fullName>
    </submittedName>
</protein>
<feature type="domain" description="CRESS-DNA virus Rep endonuclease" evidence="16">
    <location>
        <begin position="5"/>
        <end position="104"/>
    </location>
</feature>
<evidence type="ECO:0000256" key="11">
    <source>
        <dbReference type="ARBA" id="ARBA00022801"/>
    </source>
</evidence>
<dbReference type="Pfam" id="PF02407">
    <property type="entry name" value="Viral_Rep"/>
    <property type="match status" value="1"/>
</dbReference>
<keyword evidence="18" id="KW-1185">Reference proteome</keyword>
<evidence type="ECO:0000256" key="7">
    <source>
        <dbReference type="ARBA" id="ARBA00022722"/>
    </source>
</evidence>
<dbReference type="EMBL" id="KP153409">
    <property type="protein sequence ID" value="ALE29608.1"/>
    <property type="molecule type" value="Genomic_DNA"/>
</dbReference>
<comment type="cofactor">
    <cofactor evidence="1">
        <name>Mg(2+)</name>
        <dbReference type="ChEBI" id="CHEBI:18420"/>
    </cofactor>
</comment>
<evidence type="ECO:0000256" key="4">
    <source>
        <dbReference type="ARBA" id="ARBA00022679"/>
    </source>
</evidence>
<dbReference type="GO" id="GO:0003677">
    <property type="term" value="F:DNA binding"/>
    <property type="evidence" value="ECO:0007669"/>
    <property type="project" value="UniProtKB-KW"/>
</dbReference>
<dbReference type="OrthoDB" id="9195at10239"/>
<evidence type="ECO:0000256" key="15">
    <source>
        <dbReference type="ARBA" id="ARBA00023125"/>
    </source>
</evidence>
<dbReference type="Gene3D" id="3.40.1310.20">
    <property type="match status" value="1"/>
</dbReference>
<dbReference type="GO" id="GO:0006260">
    <property type="term" value="P:DNA replication"/>
    <property type="evidence" value="ECO:0007669"/>
    <property type="project" value="UniProtKB-KW"/>
</dbReference>